<proteinExistence type="predicted"/>
<dbReference type="EMBL" id="ML732422">
    <property type="protein sequence ID" value="KAB8068027.1"/>
    <property type="molecule type" value="Genomic_DNA"/>
</dbReference>
<dbReference type="Proteomes" id="UP000326565">
    <property type="component" value="Unassembled WGS sequence"/>
</dbReference>
<reference evidence="1 2" key="1">
    <citation type="submission" date="2019-04" db="EMBL/GenBank/DDBJ databases">
        <title>Friends and foes A comparative genomics study of 23 Aspergillus species from section Flavi.</title>
        <authorList>
            <consortium name="DOE Joint Genome Institute"/>
            <person name="Kjaerbolling I."/>
            <person name="Vesth T."/>
            <person name="Frisvad J.C."/>
            <person name="Nybo J.L."/>
            <person name="Theobald S."/>
            <person name="Kildgaard S."/>
            <person name="Isbrandt T."/>
            <person name="Kuo A."/>
            <person name="Sato A."/>
            <person name="Lyhne E.K."/>
            <person name="Kogle M.E."/>
            <person name="Wiebenga A."/>
            <person name="Kun R.S."/>
            <person name="Lubbers R.J."/>
            <person name="Makela M.R."/>
            <person name="Barry K."/>
            <person name="Chovatia M."/>
            <person name="Clum A."/>
            <person name="Daum C."/>
            <person name="Haridas S."/>
            <person name="He G."/>
            <person name="LaButti K."/>
            <person name="Lipzen A."/>
            <person name="Mondo S."/>
            <person name="Riley R."/>
            <person name="Salamov A."/>
            <person name="Simmons B.A."/>
            <person name="Magnuson J.K."/>
            <person name="Henrissat B."/>
            <person name="Mortensen U.H."/>
            <person name="Larsen T.O."/>
            <person name="Devries R.P."/>
            <person name="Grigoriev I.V."/>
            <person name="Machida M."/>
            <person name="Baker S.E."/>
            <person name="Andersen M.R."/>
        </authorList>
    </citation>
    <scope>NUCLEOTIDE SEQUENCE [LARGE SCALE GENOMIC DNA]</scope>
    <source>
        <strain evidence="1 2">CBS 151.66</strain>
    </source>
</reference>
<organism evidence="1 2">
    <name type="scientific">Aspergillus leporis</name>
    <dbReference type="NCBI Taxonomy" id="41062"/>
    <lineage>
        <taxon>Eukaryota</taxon>
        <taxon>Fungi</taxon>
        <taxon>Dikarya</taxon>
        <taxon>Ascomycota</taxon>
        <taxon>Pezizomycotina</taxon>
        <taxon>Eurotiomycetes</taxon>
        <taxon>Eurotiomycetidae</taxon>
        <taxon>Eurotiales</taxon>
        <taxon>Aspergillaceae</taxon>
        <taxon>Aspergillus</taxon>
        <taxon>Aspergillus subgen. Circumdati</taxon>
    </lineage>
</organism>
<name>A0A5N5WK36_9EURO</name>
<gene>
    <name evidence="1" type="ORF">BDV29DRAFT_185252</name>
</gene>
<evidence type="ECO:0000313" key="2">
    <source>
        <dbReference type="Proteomes" id="UP000326565"/>
    </source>
</evidence>
<accession>A0A5N5WK36</accession>
<keyword evidence="2" id="KW-1185">Reference proteome</keyword>
<evidence type="ECO:0000313" key="1">
    <source>
        <dbReference type="EMBL" id="KAB8068027.1"/>
    </source>
</evidence>
<dbReference type="AlphaFoldDB" id="A0A5N5WK36"/>
<sequence>MIPNTRHFQSFGLGAMITRPRYKLLLVVRAWHFQDPSLGAIFARPRYGSLLTACSLF</sequence>
<protein>
    <submittedName>
        <fullName evidence="1">Uncharacterized protein</fullName>
    </submittedName>
</protein>